<evidence type="ECO:0000313" key="6">
    <source>
        <dbReference type="EMBL" id="GCE44553.1"/>
    </source>
</evidence>
<evidence type="ECO:0000256" key="2">
    <source>
        <dbReference type="ARBA" id="ARBA00023125"/>
    </source>
</evidence>
<evidence type="ECO:0000313" key="7">
    <source>
        <dbReference type="Proteomes" id="UP000287519"/>
    </source>
</evidence>
<dbReference type="PANTHER" id="PTHR30055">
    <property type="entry name" value="HTH-TYPE TRANSCRIPTIONAL REGULATOR RUTR"/>
    <property type="match status" value="1"/>
</dbReference>
<protein>
    <submittedName>
        <fullName evidence="6">Transcriptional regulator, TetR family</fullName>
    </submittedName>
</protein>
<dbReference type="Pfam" id="PF17932">
    <property type="entry name" value="TetR_C_24"/>
    <property type="match status" value="1"/>
</dbReference>
<dbReference type="InterPro" id="IPR001647">
    <property type="entry name" value="HTH_TetR"/>
</dbReference>
<feature type="domain" description="HTH tetR-type" evidence="5">
    <location>
        <begin position="1"/>
        <end position="49"/>
    </location>
</feature>
<dbReference type="InterPro" id="IPR009057">
    <property type="entry name" value="Homeodomain-like_sf"/>
</dbReference>
<evidence type="ECO:0000256" key="4">
    <source>
        <dbReference type="PROSITE-ProRule" id="PRU00335"/>
    </source>
</evidence>
<dbReference type="PANTHER" id="PTHR30055:SF234">
    <property type="entry name" value="HTH-TYPE TRANSCRIPTIONAL REGULATOR BETI"/>
    <property type="match status" value="1"/>
</dbReference>
<dbReference type="InterPro" id="IPR050109">
    <property type="entry name" value="HTH-type_TetR-like_transc_reg"/>
</dbReference>
<dbReference type="GO" id="GO:0003700">
    <property type="term" value="F:DNA-binding transcription factor activity"/>
    <property type="evidence" value="ECO:0007669"/>
    <property type="project" value="TreeGrafter"/>
</dbReference>
<accession>A0A402CLX9</accession>
<dbReference type="InterPro" id="IPR041490">
    <property type="entry name" value="KstR2_TetR_C"/>
</dbReference>
<feature type="DNA-binding region" description="H-T-H motif" evidence="4">
    <location>
        <begin position="12"/>
        <end position="31"/>
    </location>
</feature>
<dbReference type="Gene3D" id="1.10.357.10">
    <property type="entry name" value="Tetracycline Repressor, domain 2"/>
    <property type="match status" value="1"/>
</dbReference>
<gene>
    <name evidence="6" type="ORF">Rhow_008974</name>
</gene>
<organism evidence="6 7">
    <name type="scientific">Rhodococcus wratislaviensis</name>
    <name type="common">Tsukamurella wratislaviensis</name>
    <dbReference type="NCBI Taxonomy" id="44752"/>
    <lineage>
        <taxon>Bacteria</taxon>
        <taxon>Bacillati</taxon>
        <taxon>Actinomycetota</taxon>
        <taxon>Actinomycetes</taxon>
        <taxon>Mycobacteriales</taxon>
        <taxon>Nocardiaceae</taxon>
        <taxon>Rhodococcus</taxon>
    </lineage>
</organism>
<dbReference type="Gene3D" id="1.10.10.60">
    <property type="entry name" value="Homeodomain-like"/>
    <property type="match status" value="1"/>
</dbReference>
<evidence type="ECO:0000259" key="5">
    <source>
        <dbReference type="PROSITE" id="PS50977"/>
    </source>
</evidence>
<dbReference type="AlphaFoldDB" id="A0A402CLX9"/>
<name>A0A402CLX9_RHOWR</name>
<keyword evidence="3" id="KW-0804">Transcription</keyword>
<sequence length="196" mass="21482">MLISQRGYLGVSLSEIGSAAGIVGSGIYRHFDNKGAILVEIFDRVVDHLMASAEQSFTVSPDSQTTLGILVNDQVELVLRDRALCQVYVREARNLPEQGRLRLRWKQRHYVALWEDALRALRPGTDVETARLVVRAAISSIHSVLNINSDLPTARAAVSLRDAACRVLQIEPQPFEGVREIELASTSGNTSSTASS</sequence>
<evidence type="ECO:0000256" key="3">
    <source>
        <dbReference type="ARBA" id="ARBA00023163"/>
    </source>
</evidence>
<reference evidence="6 7" key="1">
    <citation type="submission" date="2018-11" db="EMBL/GenBank/DDBJ databases">
        <title>Microbial catabolism of amino acid.</title>
        <authorList>
            <person name="Hibi M."/>
            <person name="Ogawa J."/>
        </authorList>
    </citation>
    <scope>NUCLEOTIDE SEQUENCE [LARGE SCALE GENOMIC DNA]</scope>
    <source>
        <strain evidence="6 7">C31-06</strain>
    </source>
</reference>
<dbReference type="Pfam" id="PF00440">
    <property type="entry name" value="TetR_N"/>
    <property type="match status" value="1"/>
</dbReference>
<proteinExistence type="predicted"/>
<dbReference type="EMBL" id="BHYM01000098">
    <property type="protein sequence ID" value="GCE44553.1"/>
    <property type="molecule type" value="Genomic_DNA"/>
</dbReference>
<dbReference type="PROSITE" id="PS50977">
    <property type="entry name" value="HTH_TETR_2"/>
    <property type="match status" value="1"/>
</dbReference>
<evidence type="ECO:0000256" key="1">
    <source>
        <dbReference type="ARBA" id="ARBA00023015"/>
    </source>
</evidence>
<keyword evidence="7" id="KW-1185">Reference proteome</keyword>
<dbReference type="GO" id="GO:0000976">
    <property type="term" value="F:transcription cis-regulatory region binding"/>
    <property type="evidence" value="ECO:0007669"/>
    <property type="project" value="TreeGrafter"/>
</dbReference>
<keyword evidence="2 4" id="KW-0238">DNA-binding</keyword>
<dbReference type="Proteomes" id="UP000287519">
    <property type="component" value="Unassembled WGS sequence"/>
</dbReference>
<comment type="caution">
    <text evidence="6">The sequence shown here is derived from an EMBL/GenBank/DDBJ whole genome shotgun (WGS) entry which is preliminary data.</text>
</comment>
<dbReference type="SUPFAM" id="SSF48498">
    <property type="entry name" value="Tetracyclin repressor-like, C-terminal domain"/>
    <property type="match status" value="1"/>
</dbReference>
<dbReference type="SUPFAM" id="SSF46689">
    <property type="entry name" value="Homeodomain-like"/>
    <property type="match status" value="1"/>
</dbReference>
<dbReference type="InterPro" id="IPR036271">
    <property type="entry name" value="Tet_transcr_reg_TetR-rel_C_sf"/>
</dbReference>
<keyword evidence="1" id="KW-0805">Transcription regulation</keyword>